<dbReference type="NCBIfam" id="TIGR01554">
    <property type="entry name" value="major_cap_HK97"/>
    <property type="match status" value="1"/>
</dbReference>
<evidence type="ECO:0000256" key="2">
    <source>
        <dbReference type="SAM" id="MobiDB-lite"/>
    </source>
</evidence>
<feature type="domain" description="Phage capsid-like C-terminal" evidence="3">
    <location>
        <begin position="200"/>
        <end position="450"/>
    </location>
</feature>
<name>A0AAW4RHQ1_XANCI</name>
<dbReference type="SUPFAM" id="SSF56563">
    <property type="entry name" value="Major capsid protein gp5"/>
    <property type="match status" value="1"/>
</dbReference>
<dbReference type="Proteomes" id="UP000825388">
    <property type="component" value="Unassembled WGS sequence"/>
</dbReference>
<comment type="subcellular location">
    <subcellularLocation>
        <location evidence="1">Virion</location>
    </subcellularLocation>
</comment>
<reference evidence="4" key="1">
    <citation type="submission" date="2015-12" db="EMBL/GenBank/DDBJ databases">
        <authorList>
            <person name="Bansal K."/>
            <person name="Midha S."/>
            <person name="Patil P.B."/>
        </authorList>
    </citation>
    <scope>NUCLEOTIDE SEQUENCE</scope>
    <source>
        <strain evidence="4">LMG867</strain>
    </source>
</reference>
<evidence type="ECO:0000313" key="5">
    <source>
        <dbReference type="Proteomes" id="UP000825388"/>
    </source>
</evidence>
<sequence>MTIQEQLEKLRATRDAQQKKLNDVVQKSMDEGRSMDTGEKEEFDNIEDQIKALDDDIERYTRLLAAQAKSAVPAAQIVQDNGSASDPKRAVGKGPALIHSRKNEEQGIGFARFAMAMYAGKGDVSSAKAFSDNVFRDDVRLNEIMKAAVAAGNTTDPSWAGSLVQYQNLSSEFVDFLRPRTIIGQLGQGNVPGLRRVPFNVRIPGKTAKGRAQWVGEGYRKPVTKSGYDAAELKWAKIAGISVITEELARFADPSIQTLVRDDLSDAVIERMDEDFVDIDKAAGTGAGLSPASITNGVTPIVATGDPDTDIAALWETADDTNLPVQSAVYITDSATARVLATRKNALGNREYPGVTMTGGNIDGVPLVVSNYVATGTFILAFTSEIYLADDGVVTIDISREATIIMDDDATATPTIAQIQSMFQTNQLAIRAERYVNWKKRRPQAVALLTGVDWKNQVDAGGGG</sequence>
<dbReference type="Gene3D" id="3.30.2320.10">
    <property type="entry name" value="hypothetical protein PF0899 domain"/>
    <property type="match status" value="1"/>
</dbReference>
<proteinExistence type="predicted"/>
<dbReference type="InterPro" id="IPR054612">
    <property type="entry name" value="Phage_capsid-like_C"/>
</dbReference>
<evidence type="ECO:0000259" key="3">
    <source>
        <dbReference type="Pfam" id="PF05065"/>
    </source>
</evidence>
<dbReference type="AlphaFoldDB" id="A0AAW4RHQ1"/>
<dbReference type="EMBL" id="LOKL01000101">
    <property type="protein sequence ID" value="MBZ3923803.1"/>
    <property type="molecule type" value="Genomic_DNA"/>
</dbReference>
<protein>
    <recommendedName>
        <fullName evidence="3">Phage capsid-like C-terminal domain-containing protein</fullName>
    </recommendedName>
</protein>
<evidence type="ECO:0000256" key="1">
    <source>
        <dbReference type="ARBA" id="ARBA00004328"/>
    </source>
</evidence>
<comment type="caution">
    <text evidence="4">The sequence shown here is derived from an EMBL/GenBank/DDBJ whole genome shotgun (WGS) entry which is preliminary data.</text>
</comment>
<evidence type="ECO:0000313" key="4">
    <source>
        <dbReference type="EMBL" id="MBZ3923803.1"/>
    </source>
</evidence>
<dbReference type="Gene3D" id="3.30.2400.10">
    <property type="entry name" value="Major capsid protein gp5"/>
    <property type="match status" value="1"/>
</dbReference>
<organism evidence="4 5">
    <name type="scientific">Xanthomonas citri pv. sesbaniae</name>
    <dbReference type="NCBI Taxonomy" id="473425"/>
    <lineage>
        <taxon>Bacteria</taxon>
        <taxon>Pseudomonadati</taxon>
        <taxon>Pseudomonadota</taxon>
        <taxon>Gammaproteobacteria</taxon>
        <taxon>Lysobacterales</taxon>
        <taxon>Lysobacteraceae</taxon>
        <taxon>Xanthomonas</taxon>
    </lineage>
</organism>
<dbReference type="InterPro" id="IPR024455">
    <property type="entry name" value="Phage_capsid"/>
</dbReference>
<dbReference type="Pfam" id="PF05065">
    <property type="entry name" value="Phage_capsid"/>
    <property type="match status" value="1"/>
</dbReference>
<feature type="region of interest" description="Disordered" evidence="2">
    <location>
        <begin position="13"/>
        <end position="40"/>
    </location>
</feature>
<accession>A0AAW4RHQ1</accession>
<gene>
    <name evidence="4" type="ORF">Xseb_07680</name>
</gene>